<evidence type="ECO:0000256" key="5">
    <source>
        <dbReference type="ARBA" id="ARBA00022989"/>
    </source>
</evidence>
<sequence length="194" mass="21509">MVKKKYGIIKIFFTMLYLSAFTFGGGYVIISFMRRTFVDKWEAFTEEEMLNMLALAQAAPGPAAVNSATVVGYNLAGIPGVLAAVIGTLIPPFITFSVISYFYEAIMQNHWLALAMQGMKLAVAAVVIQTAEALFCPLWQKSSKSSRYRLSIITIVVVLAVTVFKLNPIWVIIGILLFSIFSYEFLIGRKKIQG</sequence>
<keyword evidence="4 7" id="KW-0812">Transmembrane</keyword>
<comment type="caution">
    <text evidence="8">The sequence shown here is derived from an EMBL/GenBank/DDBJ whole genome shotgun (WGS) entry which is preliminary data.</text>
</comment>
<evidence type="ECO:0000256" key="6">
    <source>
        <dbReference type="ARBA" id="ARBA00023136"/>
    </source>
</evidence>
<evidence type="ECO:0008006" key="10">
    <source>
        <dbReference type="Google" id="ProtNLM"/>
    </source>
</evidence>
<dbReference type="PANTHER" id="PTHR43663:SF1">
    <property type="entry name" value="CHROMATE TRANSPORTER"/>
    <property type="match status" value="1"/>
</dbReference>
<evidence type="ECO:0000256" key="2">
    <source>
        <dbReference type="ARBA" id="ARBA00005262"/>
    </source>
</evidence>
<dbReference type="GO" id="GO:0005886">
    <property type="term" value="C:plasma membrane"/>
    <property type="evidence" value="ECO:0007669"/>
    <property type="project" value="UniProtKB-SubCell"/>
</dbReference>
<dbReference type="EMBL" id="NBZD01000001">
    <property type="protein sequence ID" value="PNH19564.1"/>
    <property type="molecule type" value="Genomic_DNA"/>
</dbReference>
<feature type="transmembrane region" description="Helical" evidence="7">
    <location>
        <begin position="53"/>
        <end position="73"/>
    </location>
</feature>
<name>A0A2J8B4A8_9FIRM</name>
<evidence type="ECO:0000256" key="3">
    <source>
        <dbReference type="ARBA" id="ARBA00022475"/>
    </source>
</evidence>
<dbReference type="InterPro" id="IPR052518">
    <property type="entry name" value="CHR_Transporter"/>
</dbReference>
<feature type="transmembrane region" description="Helical" evidence="7">
    <location>
        <begin position="80"/>
        <end position="103"/>
    </location>
</feature>
<comment type="subcellular location">
    <subcellularLocation>
        <location evidence="1">Cell membrane</location>
        <topology evidence="1">Multi-pass membrane protein</topology>
    </subcellularLocation>
</comment>
<feature type="transmembrane region" description="Helical" evidence="7">
    <location>
        <begin position="170"/>
        <end position="188"/>
    </location>
</feature>
<dbReference type="GO" id="GO:0015109">
    <property type="term" value="F:chromate transmembrane transporter activity"/>
    <property type="evidence" value="ECO:0007669"/>
    <property type="project" value="InterPro"/>
</dbReference>
<feature type="transmembrane region" description="Helical" evidence="7">
    <location>
        <begin position="12"/>
        <end position="33"/>
    </location>
</feature>
<evidence type="ECO:0000313" key="9">
    <source>
        <dbReference type="Proteomes" id="UP000236394"/>
    </source>
</evidence>
<dbReference type="Pfam" id="PF02417">
    <property type="entry name" value="Chromate_transp"/>
    <property type="match status" value="1"/>
</dbReference>
<keyword evidence="3" id="KW-1003">Cell membrane</keyword>
<evidence type="ECO:0000256" key="1">
    <source>
        <dbReference type="ARBA" id="ARBA00004651"/>
    </source>
</evidence>
<reference evidence="9" key="1">
    <citation type="submission" date="2017-04" db="EMBL/GenBank/DDBJ databases">
        <authorList>
            <person name="Bumgarner R.E."/>
            <person name="Fredricks D.N."/>
            <person name="Srinivasan S."/>
        </authorList>
    </citation>
    <scope>NUCLEOTIDE SEQUENCE [LARGE SCALE GENOMIC DNA]</scope>
    <source>
        <strain evidence="9">KA00405</strain>
    </source>
</reference>
<evidence type="ECO:0000256" key="7">
    <source>
        <dbReference type="SAM" id="Phobius"/>
    </source>
</evidence>
<dbReference type="AlphaFoldDB" id="A0A2J8B4A8"/>
<feature type="transmembrane region" description="Helical" evidence="7">
    <location>
        <begin position="115"/>
        <end position="136"/>
    </location>
</feature>
<evidence type="ECO:0000313" key="8">
    <source>
        <dbReference type="EMBL" id="PNH19564.1"/>
    </source>
</evidence>
<dbReference type="Proteomes" id="UP000236394">
    <property type="component" value="Unassembled WGS sequence"/>
</dbReference>
<proteinExistence type="inferred from homology"/>
<protein>
    <recommendedName>
        <fullName evidence="10">Chromate transporter</fullName>
    </recommendedName>
</protein>
<feature type="transmembrane region" description="Helical" evidence="7">
    <location>
        <begin position="148"/>
        <end position="164"/>
    </location>
</feature>
<dbReference type="InterPro" id="IPR003370">
    <property type="entry name" value="Chromate_transpt"/>
</dbReference>
<gene>
    <name evidence="8" type="ORF">B7R76_01375</name>
</gene>
<organism evidence="8 9">
    <name type="scientific">Mageeibacillus indolicus</name>
    <dbReference type="NCBI Taxonomy" id="884684"/>
    <lineage>
        <taxon>Bacteria</taxon>
        <taxon>Bacillati</taxon>
        <taxon>Bacillota</taxon>
        <taxon>Clostridia</taxon>
        <taxon>Eubacteriales</taxon>
        <taxon>Oscillospiraceae</taxon>
        <taxon>Mageeibacillus</taxon>
    </lineage>
</organism>
<keyword evidence="6 7" id="KW-0472">Membrane</keyword>
<dbReference type="PANTHER" id="PTHR43663">
    <property type="entry name" value="CHROMATE TRANSPORT PROTEIN-RELATED"/>
    <property type="match status" value="1"/>
</dbReference>
<keyword evidence="5 7" id="KW-1133">Transmembrane helix</keyword>
<accession>A0A2J8B4A8</accession>
<comment type="similarity">
    <text evidence="2">Belongs to the chromate ion transporter (CHR) (TC 2.A.51) family.</text>
</comment>
<dbReference type="RefSeq" id="WP_102892230.1">
    <property type="nucleotide sequence ID" value="NZ_NBZD01000001.1"/>
</dbReference>
<evidence type="ECO:0000256" key="4">
    <source>
        <dbReference type="ARBA" id="ARBA00022692"/>
    </source>
</evidence>